<dbReference type="Gene3D" id="1.10.2020.10">
    <property type="entry name" value="uronate isomerase, domain 2, chain A"/>
    <property type="match status" value="1"/>
</dbReference>
<dbReference type="GO" id="GO:0008880">
    <property type="term" value="F:glucuronate isomerase activity"/>
    <property type="evidence" value="ECO:0007669"/>
    <property type="project" value="UniProtKB-EC"/>
</dbReference>
<sequence length="474" mass="52808">MTQPLTIHPDRLFPAEPQTRAVARKLYEQVKDLPIISPHGHVPPAWIADDIPFKNATDLLLTPDHYVNRILHGQGVDLGALGVPVGRTDFTDEQAREAWRIFCSHYELFRGTPMKYWMEMELVDIFGIDVRPSAETADDIYDAINAKLATDAFKPRALLDTFNIAFLATTDDPLDDLEHHAKLAADDSVATTVVPTFRPDKYLEAGRAGWNELIDALGAKTGIATDTFGGWIAAMENRRQFFKSMGAVSSDHAHIDLGTEPLPREEAEAVYAAARRGEATTEATDALRRTFMFEMARMASEDGLVMTLHPAVYRNHHQATFEKFGADVGGDIPIAIEAVHALHPMLNAFGTNPNFRVIIFGQDETVYSREVGPLAGFYPSVYVGPPWWFIDAPDAIMRWRSSVTEYGTFYKTTGFVDDTRAFMSIPARHDLARRVDSSYLATLVVQHRLALDEAQELANAFVADLPKKAFNITV</sequence>
<keyword evidence="8" id="KW-1185">Reference proteome</keyword>
<comment type="caution">
    <text evidence="7">The sequence shown here is derived from an EMBL/GenBank/DDBJ whole genome shotgun (WGS) entry which is preliminary data.</text>
</comment>
<evidence type="ECO:0000313" key="8">
    <source>
        <dbReference type="Proteomes" id="UP000290624"/>
    </source>
</evidence>
<dbReference type="RefSeq" id="WP_129458980.1">
    <property type="nucleotide sequence ID" value="NZ_PPCV01000006.1"/>
</dbReference>
<dbReference type="UniPathway" id="UPA00246"/>
<dbReference type="AlphaFoldDB" id="A0A4Q2EHU1"/>
<accession>A0A4Q2EHU1</accession>
<dbReference type="GO" id="GO:0042840">
    <property type="term" value="P:D-glucuronate catabolic process"/>
    <property type="evidence" value="ECO:0007669"/>
    <property type="project" value="TreeGrafter"/>
</dbReference>
<dbReference type="InterPro" id="IPR003766">
    <property type="entry name" value="Uronate_isomerase"/>
</dbReference>
<organism evidence="7 8">
    <name type="scientific">Propioniciclava flava</name>
    <dbReference type="NCBI Taxonomy" id="2072026"/>
    <lineage>
        <taxon>Bacteria</taxon>
        <taxon>Bacillati</taxon>
        <taxon>Actinomycetota</taxon>
        <taxon>Actinomycetes</taxon>
        <taxon>Propionibacteriales</taxon>
        <taxon>Propionibacteriaceae</taxon>
        <taxon>Propioniciclava</taxon>
    </lineage>
</organism>
<evidence type="ECO:0000256" key="1">
    <source>
        <dbReference type="ARBA" id="ARBA00001165"/>
    </source>
</evidence>
<evidence type="ECO:0000313" key="7">
    <source>
        <dbReference type="EMBL" id="RXW31944.1"/>
    </source>
</evidence>
<dbReference type="NCBIfam" id="NF002794">
    <property type="entry name" value="PRK02925.1"/>
    <property type="match status" value="1"/>
</dbReference>
<dbReference type="OrthoDB" id="9766564at2"/>
<dbReference type="SUPFAM" id="SSF51556">
    <property type="entry name" value="Metallo-dependent hydrolases"/>
    <property type="match status" value="1"/>
</dbReference>
<dbReference type="GO" id="GO:0019698">
    <property type="term" value="P:D-galacturonate catabolic process"/>
    <property type="evidence" value="ECO:0007669"/>
    <property type="project" value="TreeGrafter"/>
</dbReference>
<evidence type="ECO:0000256" key="5">
    <source>
        <dbReference type="ARBA" id="ARBA00020555"/>
    </source>
</evidence>
<evidence type="ECO:0000256" key="4">
    <source>
        <dbReference type="ARBA" id="ARBA00012546"/>
    </source>
</evidence>
<comment type="similarity">
    <text evidence="3">Belongs to the metallo-dependent hydrolases superfamily. Uronate isomerase family.</text>
</comment>
<keyword evidence="6 7" id="KW-0413">Isomerase</keyword>
<dbReference type="PANTHER" id="PTHR30068">
    <property type="entry name" value="URONATE ISOMERASE"/>
    <property type="match status" value="1"/>
</dbReference>
<evidence type="ECO:0000256" key="2">
    <source>
        <dbReference type="ARBA" id="ARBA00004892"/>
    </source>
</evidence>
<protein>
    <recommendedName>
        <fullName evidence="5">Uronate isomerase</fullName>
        <ecNumber evidence="4">5.3.1.12</ecNumber>
    </recommendedName>
</protein>
<comment type="pathway">
    <text evidence="2">Carbohydrate metabolism; pentose and glucuronate interconversion.</text>
</comment>
<dbReference type="EMBL" id="PPCV01000006">
    <property type="protein sequence ID" value="RXW31944.1"/>
    <property type="molecule type" value="Genomic_DNA"/>
</dbReference>
<evidence type="ECO:0000256" key="6">
    <source>
        <dbReference type="ARBA" id="ARBA00023235"/>
    </source>
</evidence>
<proteinExistence type="inferred from homology"/>
<dbReference type="EC" id="5.3.1.12" evidence="4"/>
<comment type="catalytic activity">
    <reaction evidence="1">
        <text>D-glucuronate = D-fructuronate</text>
        <dbReference type="Rhea" id="RHEA:13049"/>
        <dbReference type="ChEBI" id="CHEBI:58720"/>
        <dbReference type="ChEBI" id="CHEBI:59863"/>
        <dbReference type="EC" id="5.3.1.12"/>
    </reaction>
</comment>
<dbReference type="Pfam" id="PF02614">
    <property type="entry name" value="UxaC"/>
    <property type="match status" value="1"/>
</dbReference>
<dbReference type="InterPro" id="IPR032466">
    <property type="entry name" value="Metal_Hydrolase"/>
</dbReference>
<evidence type="ECO:0000256" key="3">
    <source>
        <dbReference type="ARBA" id="ARBA00008397"/>
    </source>
</evidence>
<reference evidence="7 8" key="1">
    <citation type="submission" date="2018-01" db="EMBL/GenBank/DDBJ databases">
        <title>Lactibacter flavus gen. nov., sp. nov., a novel bacterium of the family Propionibacteriaceae isolated from raw milk and dairy products.</title>
        <authorList>
            <person name="Wenning M."/>
            <person name="Breitenwieser F."/>
            <person name="Huptas C."/>
            <person name="von Neubeck M."/>
            <person name="Busse H.-J."/>
            <person name="Scherer S."/>
        </authorList>
    </citation>
    <scope>NUCLEOTIDE SEQUENCE [LARGE SCALE GENOMIC DNA]</scope>
    <source>
        <strain evidence="7 8">VG341</strain>
    </source>
</reference>
<gene>
    <name evidence="7" type="ORF">C1706_09330</name>
</gene>
<dbReference type="PANTHER" id="PTHR30068:SF4">
    <property type="entry name" value="URONATE ISOMERASE"/>
    <property type="match status" value="1"/>
</dbReference>
<dbReference type="Gene3D" id="3.20.20.140">
    <property type="entry name" value="Metal-dependent hydrolases"/>
    <property type="match status" value="1"/>
</dbReference>
<name>A0A4Q2EHU1_9ACTN</name>
<dbReference type="Proteomes" id="UP000290624">
    <property type="component" value="Unassembled WGS sequence"/>
</dbReference>